<evidence type="ECO:0000313" key="10">
    <source>
        <dbReference type="Proteomes" id="UP000317155"/>
    </source>
</evidence>
<dbReference type="AlphaFoldDB" id="A0A550J3S8"/>
<comment type="similarity">
    <text evidence="4 7">Belongs to the glucosamine/galactosamine-6-phosphate isomerase family. 6-phosphogluconolactonase subfamily.</text>
</comment>
<accession>A0A550J3S8</accession>
<dbReference type="PANTHER" id="PTHR11054">
    <property type="entry name" value="6-PHOSPHOGLUCONOLACTONASE"/>
    <property type="match status" value="1"/>
</dbReference>
<gene>
    <name evidence="7 9" type="primary">pgl</name>
    <name evidence="9" type="ORF">FL622_16685</name>
</gene>
<comment type="function">
    <text evidence="2 7">Hydrolysis of 6-phosphogluconolactone to 6-phosphogluconate.</text>
</comment>
<dbReference type="GO" id="GO:0017057">
    <property type="term" value="F:6-phosphogluconolactonase activity"/>
    <property type="evidence" value="ECO:0007669"/>
    <property type="project" value="UniProtKB-UniRule"/>
</dbReference>
<evidence type="ECO:0000259" key="8">
    <source>
        <dbReference type="Pfam" id="PF01182"/>
    </source>
</evidence>
<evidence type="ECO:0000256" key="3">
    <source>
        <dbReference type="ARBA" id="ARBA00004961"/>
    </source>
</evidence>
<proteinExistence type="inferred from homology"/>
<dbReference type="NCBIfam" id="TIGR01198">
    <property type="entry name" value="pgl"/>
    <property type="match status" value="1"/>
</dbReference>
<dbReference type="CDD" id="cd01400">
    <property type="entry name" value="6PGL"/>
    <property type="match status" value="1"/>
</dbReference>
<sequence>MIRVFADAEELARGAAALFAEEISRAVTGRGRASVLLAGGETPRRTYEMLAGEPLRTTIPWDKIHFFWGDERCVPADDPRSNQAMARESLLDRVSVPPANIHPIACADSPEQAADAYQRALQDHFAGDPPRFDLVFLGLGADGHTASLFPGSAALAEQTRWTAVVHRPGDAFPRITLTLPLLNQARRLLFLVSGQGKSAMLAEIVRRVSASVPLYPAQRVQLHNGEVSWFADRAAAGC</sequence>
<evidence type="ECO:0000256" key="1">
    <source>
        <dbReference type="ARBA" id="ARBA00000832"/>
    </source>
</evidence>
<reference evidence="9 10" key="1">
    <citation type="submission" date="2019-07" db="EMBL/GenBank/DDBJ databases">
        <title>Insights of Desulfuromonas acetexigens electromicrobiology.</title>
        <authorList>
            <person name="Katuri K."/>
            <person name="Sapireddy V."/>
            <person name="Shaw D.R."/>
            <person name="Saikaly P."/>
        </authorList>
    </citation>
    <scope>NUCLEOTIDE SEQUENCE [LARGE SCALE GENOMIC DNA]</scope>
    <source>
        <strain evidence="9 10">2873</strain>
    </source>
</reference>
<comment type="pathway">
    <text evidence="3 7">Carbohydrate degradation; pentose phosphate pathway; D-ribulose 5-phosphate from D-glucose 6-phosphate (oxidative stage): step 2/3.</text>
</comment>
<dbReference type="PANTHER" id="PTHR11054:SF0">
    <property type="entry name" value="6-PHOSPHOGLUCONOLACTONASE"/>
    <property type="match status" value="1"/>
</dbReference>
<dbReference type="EC" id="3.1.1.31" evidence="5 7"/>
<evidence type="ECO:0000256" key="6">
    <source>
        <dbReference type="ARBA" id="ARBA00020337"/>
    </source>
</evidence>
<dbReference type="Proteomes" id="UP000317155">
    <property type="component" value="Unassembled WGS sequence"/>
</dbReference>
<dbReference type="InterPro" id="IPR006148">
    <property type="entry name" value="Glc/Gal-6P_isomerase"/>
</dbReference>
<dbReference type="EMBL" id="VJVV01000020">
    <property type="protein sequence ID" value="TRO77869.1"/>
    <property type="molecule type" value="Genomic_DNA"/>
</dbReference>
<dbReference type="OrthoDB" id="9810967at2"/>
<evidence type="ECO:0000256" key="2">
    <source>
        <dbReference type="ARBA" id="ARBA00002681"/>
    </source>
</evidence>
<comment type="caution">
    <text evidence="9">The sequence shown here is derived from an EMBL/GenBank/DDBJ whole genome shotgun (WGS) entry which is preliminary data.</text>
</comment>
<dbReference type="InterPro" id="IPR039104">
    <property type="entry name" value="6PGL"/>
</dbReference>
<dbReference type="InterPro" id="IPR037171">
    <property type="entry name" value="NagB/RpiA_transferase-like"/>
</dbReference>
<name>A0A550J3S8_9BACT</name>
<dbReference type="UniPathway" id="UPA00115">
    <property type="reaction ID" value="UER00409"/>
</dbReference>
<dbReference type="InterPro" id="IPR005900">
    <property type="entry name" value="6-phosphogluconolactonase_DevB"/>
</dbReference>
<dbReference type="SUPFAM" id="SSF100950">
    <property type="entry name" value="NagB/RpiA/CoA transferase-like"/>
    <property type="match status" value="1"/>
</dbReference>
<keyword evidence="7 9" id="KW-0378">Hydrolase</keyword>
<feature type="domain" description="Glucosamine/galactosamine-6-phosphate isomerase" evidence="8">
    <location>
        <begin position="7"/>
        <end position="229"/>
    </location>
</feature>
<dbReference type="GO" id="GO:0006098">
    <property type="term" value="P:pentose-phosphate shunt"/>
    <property type="evidence" value="ECO:0007669"/>
    <property type="project" value="UniProtKB-UniPathway"/>
</dbReference>
<dbReference type="Pfam" id="PF01182">
    <property type="entry name" value="Glucosamine_iso"/>
    <property type="match status" value="1"/>
</dbReference>
<comment type="catalytic activity">
    <reaction evidence="1 7">
        <text>6-phospho-D-glucono-1,5-lactone + H2O = 6-phospho-D-gluconate + H(+)</text>
        <dbReference type="Rhea" id="RHEA:12556"/>
        <dbReference type="ChEBI" id="CHEBI:15377"/>
        <dbReference type="ChEBI" id="CHEBI:15378"/>
        <dbReference type="ChEBI" id="CHEBI:57955"/>
        <dbReference type="ChEBI" id="CHEBI:58759"/>
        <dbReference type="EC" id="3.1.1.31"/>
    </reaction>
</comment>
<evidence type="ECO:0000256" key="5">
    <source>
        <dbReference type="ARBA" id="ARBA00013198"/>
    </source>
</evidence>
<dbReference type="RefSeq" id="WP_092056416.1">
    <property type="nucleotide sequence ID" value="NZ_FOJJ01000013.1"/>
</dbReference>
<protein>
    <recommendedName>
        <fullName evidence="6 7">6-phosphogluconolactonase</fullName>
        <shortName evidence="7">6PGL</shortName>
        <ecNumber evidence="5 7">3.1.1.31</ecNumber>
    </recommendedName>
</protein>
<keyword evidence="10" id="KW-1185">Reference proteome</keyword>
<organism evidence="9 10">
    <name type="scientific">Trichloromonas acetexigens</name>
    <dbReference type="NCBI Taxonomy" id="38815"/>
    <lineage>
        <taxon>Bacteria</taxon>
        <taxon>Pseudomonadati</taxon>
        <taxon>Thermodesulfobacteriota</taxon>
        <taxon>Desulfuromonadia</taxon>
        <taxon>Desulfuromonadales</taxon>
        <taxon>Trichloromonadaceae</taxon>
        <taxon>Trichloromonas</taxon>
    </lineage>
</organism>
<evidence type="ECO:0000313" key="9">
    <source>
        <dbReference type="EMBL" id="TRO77869.1"/>
    </source>
</evidence>
<evidence type="ECO:0000256" key="4">
    <source>
        <dbReference type="ARBA" id="ARBA00010662"/>
    </source>
</evidence>
<dbReference type="Gene3D" id="3.40.50.1360">
    <property type="match status" value="1"/>
</dbReference>
<dbReference type="GO" id="GO:0005975">
    <property type="term" value="P:carbohydrate metabolic process"/>
    <property type="evidence" value="ECO:0007669"/>
    <property type="project" value="UniProtKB-UniRule"/>
</dbReference>
<evidence type="ECO:0000256" key="7">
    <source>
        <dbReference type="RuleBase" id="RU365095"/>
    </source>
</evidence>